<evidence type="ECO:0000313" key="4">
    <source>
        <dbReference type="EMBL" id="KAG2433878.1"/>
    </source>
</evidence>
<dbReference type="EMBL" id="JAEHOC010000018">
    <property type="protein sequence ID" value="KAG2433878.1"/>
    <property type="molecule type" value="Genomic_DNA"/>
</dbReference>
<organism evidence="4 5">
    <name type="scientific">Chlamydomonas incerta</name>
    <dbReference type="NCBI Taxonomy" id="51695"/>
    <lineage>
        <taxon>Eukaryota</taxon>
        <taxon>Viridiplantae</taxon>
        <taxon>Chlorophyta</taxon>
        <taxon>core chlorophytes</taxon>
        <taxon>Chlorophyceae</taxon>
        <taxon>CS clade</taxon>
        <taxon>Chlamydomonadales</taxon>
        <taxon>Chlamydomonadaceae</taxon>
        <taxon>Chlamydomonas</taxon>
    </lineage>
</organism>
<dbReference type="GO" id="GO:0043130">
    <property type="term" value="F:ubiquitin binding"/>
    <property type="evidence" value="ECO:0007669"/>
    <property type="project" value="TreeGrafter"/>
</dbReference>
<sequence>MGYIRAKRAYKFGAKGSAPIVLDDVNSQGNETRLVDCPHAPLGTSERCTQFHGGLQSAVGLECEGDVLASPPFPPSPPASPPRGSEDGLGTDDLLPPQPSSPPGASSADGAGATSIVWRGSTALRNAASGPGGAVYYLGPALPLPPEAPQPPPQFNDSIIITAGSLLRGCRSLLDGGAVWANTGGSSSSSLNVTLSLHLADRSHLDSNRAERLGGSVFLAPAPAAAAADMLAVSVTGGSAITRSRAGWDGGGVAANGTMRLLRLAQGGTIANNTADVSGGGVFVAAKLLAAELSGRAALSGNAATYGPGGGLAVGQPGPWQKSYSWEYLSEEQLPLQLPYLMCIERLAVAGGSRLDGNSSPQDRGGAVYCPTSLGVLELSGNSSMSGNTAGGFIGGGAVYVGHELTRFTVGAG</sequence>
<dbReference type="PANTHER" id="PTHR19862:SF14">
    <property type="entry name" value="WD REPEAT-CONTAINING PROTEIN 48"/>
    <property type="match status" value="1"/>
</dbReference>
<feature type="compositionally biased region" description="Pro residues" evidence="2">
    <location>
        <begin position="71"/>
        <end position="81"/>
    </location>
</feature>
<comment type="caution">
    <text evidence="4">The sequence shown here is derived from an EMBL/GenBank/DDBJ whole genome shotgun (WGS) entry which is preliminary data.</text>
</comment>
<dbReference type="PANTHER" id="PTHR19862">
    <property type="entry name" value="WD REPEAT-CONTAINING PROTEIN 48"/>
    <property type="match status" value="1"/>
</dbReference>
<feature type="domain" description="SRCR" evidence="3">
    <location>
        <begin position="1"/>
        <end position="64"/>
    </location>
</feature>
<dbReference type="GO" id="GO:0000724">
    <property type="term" value="P:double-strand break repair via homologous recombination"/>
    <property type="evidence" value="ECO:0007669"/>
    <property type="project" value="TreeGrafter"/>
</dbReference>
<dbReference type="Proteomes" id="UP000650467">
    <property type="component" value="Unassembled WGS sequence"/>
</dbReference>
<dbReference type="InterPro" id="IPR051246">
    <property type="entry name" value="WDR48"/>
</dbReference>
<dbReference type="InterPro" id="IPR036772">
    <property type="entry name" value="SRCR-like_dom_sf"/>
</dbReference>
<dbReference type="InterPro" id="IPR001190">
    <property type="entry name" value="SRCR"/>
</dbReference>
<name>A0A835T131_CHLIN</name>
<gene>
    <name evidence="4" type="ORF">HXX76_008231</name>
</gene>
<evidence type="ECO:0000313" key="5">
    <source>
        <dbReference type="Proteomes" id="UP000650467"/>
    </source>
</evidence>
<feature type="compositionally biased region" description="Low complexity" evidence="2">
    <location>
        <begin position="103"/>
        <end position="112"/>
    </location>
</feature>
<evidence type="ECO:0000256" key="2">
    <source>
        <dbReference type="SAM" id="MobiDB-lite"/>
    </source>
</evidence>
<protein>
    <recommendedName>
        <fullName evidence="3">SRCR domain-containing protein</fullName>
    </recommendedName>
</protein>
<reference evidence="4" key="1">
    <citation type="journal article" date="2020" name="bioRxiv">
        <title>Comparative genomics of Chlamydomonas.</title>
        <authorList>
            <person name="Craig R.J."/>
            <person name="Hasan A.R."/>
            <person name="Ness R.W."/>
            <person name="Keightley P.D."/>
        </authorList>
    </citation>
    <scope>NUCLEOTIDE SEQUENCE</scope>
    <source>
        <strain evidence="4">SAG 7.73</strain>
    </source>
</reference>
<evidence type="ECO:0000259" key="3">
    <source>
        <dbReference type="PROSITE" id="PS50287"/>
    </source>
</evidence>
<dbReference type="AlphaFoldDB" id="A0A835T131"/>
<keyword evidence="5" id="KW-1185">Reference proteome</keyword>
<keyword evidence="1" id="KW-1015">Disulfide bond</keyword>
<proteinExistence type="predicted"/>
<dbReference type="PROSITE" id="PS50287">
    <property type="entry name" value="SRCR_2"/>
    <property type="match status" value="1"/>
</dbReference>
<dbReference type="Gene3D" id="3.10.250.10">
    <property type="entry name" value="SRCR-like domain"/>
    <property type="match status" value="1"/>
</dbReference>
<feature type="region of interest" description="Disordered" evidence="2">
    <location>
        <begin position="66"/>
        <end position="112"/>
    </location>
</feature>
<evidence type="ECO:0000256" key="1">
    <source>
        <dbReference type="ARBA" id="ARBA00023157"/>
    </source>
</evidence>
<dbReference type="GO" id="GO:0016020">
    <property type="term" value="C:membrane"/>
    <property type="evidence" value="ECO:0007669"/>
    <property type="project" value="InterPro"/>
</dbReference>
<accession>A0A835T131</accession>